<dbReference type="OrthoDB" id="8606126at2"/>
<keyword evidence="3" id="KW-1185">Reference proteome</keyword>
<accession>A0A286ERM4</accession>
<organism evidence="2 3">
    <name type="scientific">Alysiella filiformis DSM 16848</name>
    <dbReference type="NCBI Taxonomy" id="1120981"/>
    <lineage>
        <taxon>Bacteria</taxon>
        <taxon>Pseudomonadati</taxon>
        <taxon>Pseudomonadota</taxon>
        <taxon>Betaproteobacteria</taxon>
        <taxon>Neisseriales</taxon>
        <taxon>Neisseriaceae</taxon>
        <taxon>Alysiella</taxon>
    </lineage>
</organism>
<dbReference type="Proteomes" id="UP000219669">
    <property type="component" value="Unassembled WGS sequence"/>
</dbReference>
<sequence>MQIEQLFELSSQYLDKWEHEGDDALNDEQHTLLAFCFMDSHVQDGGFVHLIASGYGEYVLMNPIADSLRRWRIKSTPKILEKARALYSKYGEQIEQLAESGSEIGTLRQQFNDFEELDADYYDCAEQDWQIACEYVAAHREKFIQAA</sequence>
<reference evidence="2 3" key="1">
    <citation type="submission" date="2017-09" db="EMBL/GenBank/DDBJ databases">
        <authorList>
            <person name="Ehlers B."/>
            <person name="Leendertz F.H."/>
        </authorList>
    </citation>
    <scope>NUCLEOTIDE SEQUENCE [LARGE SCALE GENOMIC DNA]</scope>
    <source>
        <strain evidence="2 3">DSM 16848</strain>
    </source>
</reference>
<evidence type="ECO:0000259" key="1">
    <source>
        <dbReference type="Pfam" id="PF14300"/>
    </source>
</evidence>
<evidence type="ECO:0000313" key="3">
    <source>
        <dbReference type="Proteomes" id="UP000219669"/>
    </source>
</evidence>
<name>A0A286ERM4_9NEIS</name>
<dbReference type="InterPro" id="IPR025402">
    <property type="entry name" value="DMP19_C"/>
</dbReference>
<dbReference type="RefSeq" id="WP_097115200.1">
    <property type="nucleotide sequence ID" value="NZ_CP083931.1"/>
</dbReference>
<evidence type="ECO:0000313" key="2">
    <source>
        <dbReference type="EMBL" id="SOD73575.1"/>
    </source>
</evidence>
<proteinExistence type="predicted"/>
<feature type="domain" description="DNA mimic protein DMP19 C-terminal" evidence="1">
    <location>
        <begin position="23"/>
        <end position="139"/>
    </location>
</feature>
<dbReference type="Pfam" id="PF14300">
    <property type="entry name" value="DMP19"/>
    <property type="match status" value="1"/>
</dbReference>
<protein>
    <recommendedName>
        <fullName evidence="1">DNA mimic protein DMP19 C-terminal domain-containing protein</fullName>
    </recommendedName>
</protein>
<gene>
    <name evidence="2" type="ORF">SAMN02746062_02263</name>
</gene>
<dbReference type="Gene3D" id="1.20.1420.60">
    <property type="match status" value="1"/>
</dbReference>
<dbReference type="AlphaFoldDB" id="A0A286ERM4"/>
<dbReference type="EMBL" id="OCNF01000034">
    <property type="protein sequence ID" value="SOD73575.1"/>
    <property type="molecule type" value="Genomic_DNA"/>
</dbReference>